<dbReference type="Proteomes" id="UP001627154">
    <property type="component" value="Unassembled WGS sequence"/>
</dbReference>
<name>A0ABD2WAK1_9HYME</name>
<evidence type="ECO:0000313" key="2">
    <source>
        <dbReference type="EMBL" id="KAL3389739.1"/>
    </source>
</evidence>
<accession>A0ABD2WAK1</accession>
<evidence type="ECO:0000313" key="3">
    <source>
        <dbReference type="Proteomes" id="UP001627154"/>
    </source>
</evidence>
<feature type="region of interest" description="Disordered" evidence="1">
    <location>
        <begin position="13"/>
        <end position="36"/>
    </location>
</feature>
<evidence type="ECO:0000256" key="1">
    <source>
        <dbReference type="SAM" id="MobiDB-lite"/>
    </source>
</evidence>
<gene>
    <name evidence="2" type="ORF">TKK_015102</name>
</gene>
<sequence length="253" mass="29433">MDSLAILKLQETRVREVSPSPPPRRYDPDRTNDLLSSTRFPLTENTASQQSNNLSNTRISNIDSTLSGVRVRREYTLSSKITYADWLEHLKSELEHYHLIDFIDPEINLGDDPNVKKSRSIVQSLIISRVDKSYQSKLINIKDPHELLNKMKEIRKVENNLNVYSLKKDIYNITMKKNESANDFCNRFDNMLKLIFQSVRFIADILYIDVLTHTLRHCTSTYTFFADDLLIYLQPNELKGRLSFSASKMTCFS</sequence>
<evidence type="ECO:0008006" key="4">
    <source>
        <dbReference type="Google" id="ProtNLM"/>
    </source>
</evidence>
<protein>
    <recommendedName>
        <fullName evidence="4">Reverse transcriptase domain-containing protein</fullName>
    </recommendedName>
</protein>
<dbReference type="EMBL" id="JBJJXI010000122">
    <property type="protein sequence ID" value="KAL3389739.1"/>
    <property type="molecule type" value="Genomic_DNA"/>
</dbReference>
<dbReference type="AlphaFoldDB" id="A0ABD2WAK1"/>
<proteinExistence type="predicted"/>
<organism evidence="2 3">
    <name type="scientific">Trichogramma kaykai</name>
    <dbReference type="NCBI Taxonomy" id="54128"/>
    <lineage>
        <taxon>Eukaryota</taxon>
        <taxon>Metazoa</taxon>
        <taxon>Ecdysozoa</taxon>
        <taxon>Arthropoda</taxon>
        <taxon>Hexapoda</taxon>
        <taxon>Insecta</taxon>
        <taxon>Pterygota</taxon>
        <taxon>Neoptera</taxon>
        <taxon>Endopterygota</taxon>
        <taxon>Hymenoptera</taxon>
        <taxon>Apocrita</taxon>
        <taxon>Proctotrupomorpha</taxon>
        <taxon>Chalcidoidea</taxon>
        <taxon>Trichogrammatidae</taxon>
        <taxon>Trichogramma</taxon>
    </lineage>
</organism>
<comment type="caution">
    <text evidence="2">The sequence shown here is derived from an EMBL/GenBank/DDBJ whole genome shotgun (WGS) entry which is preliminary data.</text>
</comment>
<reference evidence="2 3" key="1">
    <citation type="journal article" date="2024" name="bioRxiv">
        <title>A reference genome for Trichogramma kaykai: A tiny desert-dwelling parasitoid wasp with competing sex-ratio distorters.</title>
        <authorList>
            <person name="Culotta J."/>
            <person name="Lindsey A.R."/>
        </authorList>
    </citation>
    <scope>NUCLEOTIDE SEQUENCE [LARGE SCALE GENOMIC DNA]</scope>
    <source>
        <strain evidence="2 3">KSX58</strain>
    </source>
</reference>
<keyword evidence="3" id="KW-1185">Reference proteome</keyword>